<reference evidence="1 2" key="1">
    <citation type="journal article" date="2019" name="Genome Biol. Evol.">
        <title>Insights into the evolution of the New World diploid cottons (Gossypium, subgenus Houzingenia) based on genome sequencing.</title>
        <authorList>
            <person name="Grover C.E."/>
            <person name="Arick M.A. 2nd"/>
            <person name="Thrash A."/>
            <person name="Conover J.L."/>
            <person name="Sanders W.S."/>
            <person name="Peterson D.G."/>
            <person name="Frelichowski J.E."/>
            <person name="Scheffler J.A."/>
            <person name="Scheffler B.E."/>
            <person name="Wendel J.F."/>
        </authorList>
    </citation>
    <scope>NUCLEOTIDE SEQUENCE [LARGE SCALE GENOMIC DNA]</scope>
    <source>
        <strain evidence="1">8</strain>
        <tissue evidence="1">Leaf</tissue>
    </source>
</reference>
<gene>
    <name evidence="1" type="ORF">Gotri_023724</name>
</gene>
<sequence>MYSKIILILLGIFPLSTQ</sequence>
<dbReference type="Proteomes" id="UP000593568">
    <property type="component" value="Unassembled WGS sequence"/>
</dbReference>
<comment type="caution">
    <text evidence="1">The sequence shown here is derived from an EMBL/GenBank/DDBJ whole genome shotgun (WGS) entry which is preliminary data.</text>
</comment>
<dbReference type="EMBL" id="JABEZW010000003">
    <property type="protein sequence ID" value="MBA0761022.1"/>
    <property type="molecule type" value="Genomic_DNA"/>
</dbReference>
<accession>A0A7J9DJV2</accession>
<evidence type="ECO:0000313" key="2">
    <source>
        <dbReference type="Proteomes" id="UP000593568"/>
    </source>
</evidence>
<organism evidence="1 2">
    <name type="scientific">Gossypium trilobum</name>
    <dbReference type="NCBI Taxonomy" id="34281"/>
    <lineage>
        <taxon>Eukaryota</taxon>
        <taxon>Viridiplantae</taxon>
        <taxon>Streptophyta</taxon>
        <taxon>Embryophyta</taxon>
        <taxon>Tracheophyta</taxon>
        <taxon>Spermatophyta</taxon>
        <taxon>Magnoliopsida</taxon>
        <taxon>eudicotyledons</taxon>
        <taxon>Gunneridae</taxon>
        <taxon>Pentapetalae</taxon>
        <taxon>rosids</taxon>
        <taxon>malvids</taxon>
        <taxon>Malvales</taxon>
        <taxon>Malvaceae</taxon>
        <taxon>Malvoideae</taxon>
        <taxon>Gossypium</taxon>
    </lineage>
</organism>
<dbReference type="AlphaFoldDB" id="A0A7J9DJV2"/>
<proteinExistence type="predicted"/>
<keyword evidence="2" id="KW-1185">Reference proteome</keyword>
<name>A0A7J9DJV2_9ROSI</name>
<evidence type="ECO:0000313" key="1">
    <source>
        <dbReference type="EMBL" id="MBA0761022.1"/>
    </source>
</evidence>
<protein>
    <submittedName>
        <fullName evidence="1">Uncharacterized protein</fullName>
    </submittedName>
</protein>